<dbReference type="InterPro" id="IPR017942">
    <property type="entry name" value="Lipid-bd_serum_glycop_N"/>
</dbReference>
<accession>A0A8C6FNE9</accession>
<dbReference type="InterPro" id="IPR052507">
    <property type="entry name" value="BPI_fold-antibacterial"/>
</dbReference>
<keyword evidence="2" id="KW-0964">Secreted</keyword>
<feature type="chain" id="PRO_5034958233" description="Lipid-binding serum glycoprotein N-terminal domain-containing protein" evidence="5">
    <location>
        <begin position="20"/>
        <end position="245"/>
    </location>
</feature>
<keyword evidence="8" id="KW-1185">Reference proteome</keyword>
<feature type="signal peptide" evidence="5">
    <location>
        <begin position="1"/>
        <end position="19"/>
    </location>
</feature>
<organism evidence="7 8">
    <name type="scientific">Moschus moschiferus</name>
    <name type="common">Siberian musk deer</name>
    <name type="synonym">Moschus sibiricus</name>
    <dbReference type="NCBI Taxonomy" id="68415"/>
    <lineage>
        <taxon>Eukaryota</taxon>
        <taxon>Metazoa</taxon>
        <taxon>Chordata</taxon>
        <taxon>Craniata</taxon>
        <taxon>Vertebrata</taxon>
        <taxon>Euteleostomi</taxon>
        <taxon>Mammalia</taxon>
        <taxon>Eutheria</taxon>
        <taxon>Laurasiatheria</taxon>
        <taxon>Artiodactyla</taxon>
        <taxon>Ruminantia</taxon>
        <taxon>Pecora</taxon>
        <taxon>Moschidae</taxon>
        <taxon>Moschus</taxon>
    </lineage>
</organism>
<dbReference type="GO" id="GO:0070062">
    <property type="term" value="C:extracellular exosome"/>
    <property type="evidence" value="ECO:0007669"/>
    <property type="project" value="TreeGrafter"/>
</dbReference>
<protein>
    <recommendedName>
        <fullName evidence="6">Lipid-binding serum glycoprotein N-terminal domain-containing protein</fullName>
    </recommendedName>
</protein>
<evidence type="ECO:0000256" key="2">
    <source>
        <dbReference type="ARBA" id="ARBA00022525"/>
    </source>
</evidence>
<feature type="domain" description="Lipid-binding serum glycoprotein N-terminal" evidence="6">
    <location>
        <begin position="74"/>
        <end position="203"/>
    </location>
</feature>
<name>A0A8C6FNE9_MOSMO</name>
<evidence type="ECO:0000256" key="5">
    <source>
        <dbReference type="SAM" id="SignalP"/>
    </source>
</evidence>
<dbReference type="GeneTree" id="ENSGT00950000183604"/>
<reference evidence="7" key="1">
    <citation type="submission" date="2025-08" db="UniProtKB">
        <authorList>
            <consortium name="Ensembl"/>
        </authorList>
    </citation>
    <scope>IDENTIFICATION</scope>
</reference>
<evidence type="ECO:0000256" key="4">
    <source>
        <dbReference type="ARBA" id="ARBA00023157"/>
    </source>
</evidence>
<reference evidence="7" key="2">
    <citation type="submission" date="2025-09" db="UniProtKB">
        <authorList>
            <consortium name="Ensembl"/>
        </authorList>
    </citation>
    <scope>IDENTIFICATION</scope>
</reference>
<dbReference type="AlphaFoldDB" id="A0A8C6FNE9"/>
<dbReference type="Gene3D" id="3.15.10.10">
    <property type="entry name" value="Bactericidal permeability-increasing protein, domain 1"/>
    <property type="match status" value="1"/>
</dbReference>
<dbReference type="Pfam" id="PF01273">
    <property type="entry name" value="LBP_BPI_CETP"/>
    <property type="match status" value="1"/>
</dbReference>
<dbReference type="GO" id="GO:0030141">
    <property type="term" value="C:secretory granule"/>
    <property type="evidence" value="ECO:0007669"/>
    <property type="project" value="TreeGrafter"/>
</dbReference>
<dbReference type="Proteomes" id="UP000694544">
    <property type="component" value="Unplaced"/>
</dbReference>
<dbReference type="GO" id="GO:0001530">
    <property type="term" value="F:lipopolysaccharide binding"/>
    <property type="evidence" value="ECO:0007669"/>
    <property type="project" value="TreeGrafter"/>
</dbReference>
<evidence type="ECO:0000313" key="7">
    <source>
        <dbReference type="Ensembl" id="ENSMMSP00000018302.1"/>
    </source>
</evidence>
<evidence type="ECO:0000256" key="1">
    <source>
        <dbReference type="ARBA" id="ARBA00004613"/>
    </source>
</evidence>
<evidence type="ECO:0000259" key="6">
    <source>
        <dbReference type="Pfam" id="PF01273"/>
    </source>
</evidence>
<sequence>MFQLWKLVLLCGLLTGTSASLPDSNVVRELQSALQKGLEIDDSAYEPVLEKAKADFKLLQDFTCLETVVTEKIQKDEILLDMDISKNIQPLPRCLRLTIKSISTGNITFQETPEGRGIGLSIPITAKVTLTLPLLGAVVDLTLNFVLQTSISFKIAENGTLILVMGDCTYTPANILLPVVNSSVSSLTGLISDIRRTLTILVNEVEDYIVKFVVSTPLLAAQSQARWGAGVTFPGWAVLFGHLPF</sequence>
<proteinExistence type="predicted"/>
<evidence type="ECO:0000256" key="3">
    <source>
        <dbReference type="ARBA" id="ARBA00022729"/>
    </source>
</evidence>
<comment type="subcellular location">
    <subcellularLocation>
        <location evidence="1">Secreted</location>
    </subcellularLocation>
</comment>
<keyword evidence="4" id="KW-1015">Disulfide bond</keyword>
<dbReference type="PANTHER" id="PTHR47145:SF1">
    <property type="entry name" value="BPI FOLD-CONTAINING FAMILY A MEMBER 2"/>
    <property type="match status" value="1"/>
</dbReference>
<evidence type="ECO:0000313" key="8">
    <source>
        <dbReference type="Proteomes" id="UP000694544"/>
    </source>
</evidence>
<dbReference type="Ensembl" id="ENSMMST00000020214.1">
    <property type="protein sequence ID" value="ENSMMSP00000018302.1"/>
    <property type="gene ID" value="ENSMMSG00000013823.1"/>
</dbReference>
<keyword evidence="3 5" id="KW-0732">Signal</keyword>
<dbReference type="PANTHER" id="PTHR47145">
    <property type="entry name" value="BPI FOLD-CONTAINING FAMILY A MEMBER 2"/>
    <property type="match status" value="1"/>
</dbReference>